<feature type="domain" description="RH1" evidence="7">
    <location>
        <begin position="7"/>
        <end position="95"/>
    </location>
</feature>
<dbReference type="PANTHER" id="PTHR13886:SF3">
    <property type="entry name" value="C-JUN-AMINO-TERMINAL KINASE-INTERACTING PROTEIN 3"/>
    <property type="match status" value="1"/>
</dbReference>
<feature type="region of interest" description="Disordered" evidence="6">
    <location>
        <begin position="440"/>
        <end position="464"/>
    </location>
</feature>
<dbReference type="GO" id="GO:0030159">
    <property type="term" value="F:signaling receptor complex adaptor activity"/>
    <property type="evidence" value="ECO:0007669"/>
    <property type="project" value="TreeGrafter"/>
</dbReference>
<dbReference type="InterPro" id="IPR034744">
    <property type="entry name" value="RH2"/>
</dbReference>
<feature type="compositionally biased region" description="Basic and acidic residues" evidence="6">
    <location>
        <begin position="196"/>
        <end position="206"/>
    </location>
</feature>
<accession>A0A8C5BMG3</accession>
<dbReference type="Gene3D" id="1.20.5.1000">
    <property type="entry name" value="arf6 gtpase in complex with a specific effector, jip4"/>
    <property type="match status" value="1"/>
</dbReference>
<dbReference type="InterPro" id="IPR011047">
    <property type="entry name" value="Quinoprotein_ADH-like_sf"/>
</dbReference>
<protein>
    <submittedName>
        <fullName evidence="9">Mitogen-activated protein kinase 8 interacting protein 3</fullName>
    </submittedName>
</protein>
<evidence type="ECO:0000256" key="4">
    <source>
        <dbReference type="ARBA" id="ARBA00023054"/>
    </source>
</evidence>
<evidence type="ECO:0000256" key="6">
    <source>
        <dbReference type="SAM" id="MobiDB-lite"/>
    </source>
</evidence>
<comment type="similarity">
    <text evidence="2">Belongs to the JIP scaffold family.</text>
</comment>
<dbReference type="InterPro" id="IPR039911">
    <property type="entry name" value="JIP3/JIP4"/>
</dbReference>
<dbReference type="PROSITE" id="PS51776">
    <property type="entry name" value="RH1"/>
    <property type="match status" value="1"/>
</dbReference>
<dbReference type="GO" id="GO:0030425">
    <property type="term" value="C:dendrite"/>
    <property type="evidence" value="ECO:0007669"/>
    <property type="project" value="UniProtKB-SubCell"/>
</dbReference>
<dbReference type="InterPro" id="IPR034743">
    <property type="entry name" value="RH1"/>
</dbReference>
<dbReference type="AlphaFoldDB" id="A0A8C5BMG3"/>
<reference evidence="9" key="1">
    <citation type="submission" date="2025-08" db="UniProtKB">
        <authorList>
            <consortium name="Ensembl"/>
        </authorList>
    </citation>
    <scope>IDENTIFICATION</scope>
</reference>
<organism evidence="9 10">
    <name type="scientific">Gadus morhua</name>
    <name type="common">Atlantic cod</name>
    <dbReference type="NCBI Taxonomy" id="8049"/>
    <lineage>
        <taxon>Eukaryota</taxon>
        <taxon>Metazoa</taxon>
        <taxon>Chordata</taxon>
        <taxon>Craniata</taxon>
        <taxon>Vertebrata</taxon>
        <taxon>Euteleostomi</taxon>
        <taxon>Actinopterygii</taxon>
        <taxon>Neopterygii</taxon>
        <taxon>Teleostei</taxon>
        <taxon>Neoteleostei</taxon>
        <taxon>Acanthomorphata</taxon>
        <taxon>Zeiogadaria</taxon>
        <taxon>Gadariae</taxon>
        <taxon>Gadiformes</taxon>
        <taxon>Gadoidei</taxon>
        <taxon>Gadidae</taxon>
        <taxon>Gadus</taxon>
    </lineage>
</organism>
<name>A0A8C5BMG3_GADMO</name>
<dbReference type="InterPro" id="IPR032486">
    <property type="entry name" value="JIP_LZII"/>
</dbReference>
<dbReference type="GO" id="GO:0005078">
    <property type="term" value="F:MAP-kinase scaffold activity"/>
    <property type="evidence" value="ECO:0007669"/>
    <property type="project" value="InterPro"/>
</dbReference>
<dbReference type="GO" id="GO:0048471">
    <property type="term" value="C:perinuclear region of cytoplasm"/>
    <property type="evidence" value="ECO:0007669"/>
    <property type="project" value="UniProtKB-SubCell"/>
</dbReference>
<sequence length="1284" mass="140913">MDLQIDEVVYQDDYGSVSVMSERVSGLANSIYREFERLIRSYDEEVVKELMPLVVNVLENLDGVLTENQEHEVELELLKEDNEQLITQYEREKALRKQAEEKFIEFEDALEAEKKDLQVQVEVLELTGKQLELKTKNYSDQITRLEERESDMKKEYNSLHQRHTEVRPDHQHTVEGGSASSTVSRLQAAGGTTRRSARETTRRSSPLEDGSESDSVAATPSSAGSKSNTPTSSVPSASVTPLNEGFPAHGDLDAMRAGNARKGGAKRLSRNMEVQVSQETRNVSIGMGRSEEWSEFQEIIDSTPELDMCVDPRMYGGGNSPSQGIVNEAFGINTDSLYHEIKDAKSDIIGDVDAGAELLGTHAVWMGKEVENLLTENKQLLETKNALNIVSNDLIAKVDELSGEQASLREELEAVRLARSKLDARVKELEEELKRLRAEALGASQEGKDEAGDDYSSPMQDGDVSMTQRRRFTRVEMARVLMERNQYKERLMELQEAVRWTEMIRASRESPAIQEKKKSTIWQFFARLFSTSSSPPPVKRPYYSVNIHYKSPSPAGFPQRRSHTMCQISTSNRTLEFFPEDDSALSARREQRREQYRQVREHMRRDDGIMQACGWSVPSRLKQVQCTGRTAEDPTGERLQPTNEKEDNRMKNVPVPVYCRPLVEKDPNRKLWCAAGVDLTGWTVGSQDALALKGGGADPLTSEGGGSSHGSPEKRRSRELQAVDPLGSRVWILTSTHSASKVVIIDANQPGSLVDQFNVCNAHVLCISSVPAASSSDYPAGEIVLEAGDGGGASEEAGGVEGMLAGITLVGCATHCSVARSNCSSRTDTPILDKGQAPIAPIANGKLPPPSAPSAEEALEATEVPEPPPSLEARPGPLGPFTEHVFTDPPTVPSKEDPSAPPDTEEGGEDAKNCTSVAPTMWLGAQNGWLYVHSAVGNWKKCLHSIKLKDSVLSLVHVKGRVLVALADGTLAIFHRAEDGQWDLSNYHLMDLGRPHHSIRCMAVVHDKVWCGYKNKIHVIQPKSMQIEKSFDAHPRRESQVRQLAWIGDGVWVSIRLDSTLRLYHALTHQHLQDVDIEPYVSKMLGTGKLGFSFVRITALLIGGNRLWVGTGNGVVISIPLTETVVLHRGQLLGLRANKVSPTSSGGVIHVYGDDSSEKSSGGSFIPYCSMAQAQLCFHGHRDAVKFFVSVPGNVLATLNGSVLDSPSEGQGSSAPPETEAQSVQNVLVLSGGEGYIDFRIGDGEDDETEEGGGEAGPAPQMKPALCKAERSHIIVWQVSYVPE</sequence>
<evidence type="ECO:0000259" key="7">
    <source>
        <dbReference type="PROSITE" id="PS51776"/>
    </source>
</evidence>
<dbReference type="PROSITE" id="PS51777">
    <property type="entry name" value="RH2"/>
    <property type="match status" value="1"/>
</dbReference>
<feature type="region of interest" description="Disordered" evidence="6">
    <location>
        <begin position="822"/>
        <end position="913"/>
    </location>
</feature>
<feature type="compositionally biased region" description="Acidic residues" evidence="6">
    <location>
        <begin position="1244"/>
        <end position="1253"/>
    </location>
</feature>
<feature type="region of interest" description="Disordered" evidence="6">
    <location>
        <begin position="163"/>
        <end position="272"/>
    </location>
</feature>
<dbReference type="GO" id="GO:0031410">
    <property type="term" value="C:cytoplasmic vesicle"/>
    <property type="evidence" value="ECO:0007669"/>
    <property type="project" value="UniProtKB-SubCell"/>
</dbReference>
<dbReference type="Proteomes" id="UP000694546">
    <property type="component" value="Chromosome 2"/>
</dbReference>
<dbReference type="Pfam" id="PF16471">
    <property type="entry name" value="JIP_LZII"/>
    <property type="match status" value="1"/>
</dbReference>
<dbReference type="Gene3D" id="2.130.10.10">
    <property type="entry name" value="YVTN repeat-like/Quinoprotein amine dehydrogenase"/>
    <property type="match status" value="1"/>
</dbReference>
<feature type="region of interest" description="Disordered" evidence="6">
    <location>
        <begin position="1239"/>
        <end position="1263"/>
    </location>
</feature>
<dbReference type="Pfam" id="PF19056">
    <property type="entry name" value="WD40_2"/>
    <property type="match status" value="1"/>
</dbReference>
<dbReference type="GO" id="GO:0005794">
    <property type="term" value="C:Golgi apparatus"/>
    <property type="evidence" value="ECO:0007669"/>
    <property type="project" value="UniProtKB-SubCell"/>
</dbReference>
<dbReference type="Pfam" id="PF09744">
    <property type="entry name" value="RH1"/>
    <property type="match status" value="1"/>
</dbReference>
<proteinExistence type="inferred from homology"/>
<feature type="domain" description="RH2" evidence="8">
    <location>
        <begin position="469"/>
        <end position="540"/>
    </location>
</feature>
<evidence type="ECO:0000313" key="9">
    <source>
        <dbReference type="Ensembl" id="ENSGMOP00000049195.1"/>
    </source>
</evidence>
<feature type="coiled-coil region" evidence="5">
    <location>
        <begin position="61"/>
        <end position="162"/>
    </location>
</feature>
<keyword evidence="10" id="KW-1185">Reference proteome</keyword>
<dbReference type="GeneTree" id="ENSGT00940000153496"/>
<comment type="subcellular location">
    <subcellularLocation>
        <location evidence="1">Cytoplasm</location>
    </subcellularLocation>
</comment>
<evidence type="ECO:0000259" key="8">
    <source>
        <dbReference type="PROSITE" id="PS51777"/>
    </source>
</evidence>
<dbReference type="GO" id="GO:0030426">
    <property type="term" value="C:growth cone"/>
    <property type="evidence" value="ECO:0007669"/>
    <property type="project" value="UniProtKB-SubCell"/>
</dbReference>
<dbReference type="PANTHER" id="PTHR13886">
    <property type="entry name" value="JNK/SAPK-ASSOCIATED PROTEIN"/>
    <property type="match status" value="1"/>
</dbReference>
<evidence type="ECO:0000256" key="5">
    <source>
        <dbReference type="SAM" id="Coils"/>
    </source>
</evidence>
<evidence type="ECO:0000313" key="10">
    <source>
        <dbReference type="Proteomes" id="UP000694546"/>
    </source>
</evidence>
<evidence type="ECO:0000256" key="2">
    <source>
        <dbReference type="ARBA" id="ARBA00009866"/>
    </source>
</evidence>
<dbReference type="InterPro" id="IPR015943">
    <property type="entry name" value="WD40/YVTN_repeat-like_dom_sf"/>
</dbReference>
<dbReference type="Gene3D" id="1.20.58.1770">
    <property type="match status" value="1"/>
</dbReference>
<reference evidence="9" key="2">
    <citation type="submission" date="2025-09" db="UniProtKB">
        <authorList>
            <consortium name="Ensembl"/>
        </authorList>
    </citation>
    <scope>IDENTIFICATION</scope>
</reference>
<feature type="compositionally biased region" description="Basic and acidic residues" evidence="6">
    <location>
        <begin position="711"/>
        <end position="721"/>
    </location>
</feature>
<feature type="compositionally biased region" description="Basic and acidic residues" evidence="6">
    <location>
        <begin position="163"/>
        <end position="173"/>
    </location>
</feature>
<dbReference type="Ensembl" id="ENSGMOT00000059843.1">
    <property type="protein sequence ID" value="ENSGMOP00000049195.1"/>
    <property type="gene ID" value="ENSGMOG00000003414.2"/>
</dbReference>
<keyword evidence="4 5" id="KW-0175">Coiled coil</keyword>
<feature type="compositionally biased region" description="Gly residues" evidence="6">
    <location>
        <begin position="693"/>
        <end position="708"/>
    </location>
</feature>
<dbReference type="GO" id="GO:0016192">
    <property type="term" value="P:vesicle-mediated transport"/>
    <property type="evidence" value="ECO:0007669"/>
    <property type="project" value="TreeGrafter"/>
</dbReference>
<evidence type="ECO:0000256" key="3">
    <source>
        <dbReference type="ARBA" id="ARBA00022490"/>
    </source>
</evidence>
<feature type="region of interest" description="Disordered" evidence="6">
    <location>
        <begin position="693"/>
        <end position="721"/>
    </location>
</feature>
<gene>
    <name evidence="9" type="primary">MAPK8IP3</name>
    <name evidence="9" type="synonym">mapk8ip3</name>
</gene>
<keyword evidence="3" id="KW-0963">Cytoplasm</keyword>
<feature type="region of interest" description="Disordered" evidence="6">
    <location>
        <begin position="626"/>
        <end position="646"/>
    </location>
</feature>
<evidence type="ECO:0000256" key="1">
    <source>
        <dbReference type="ARBA" id="ARBA00004496"/>
    </source>
</evidence>
<feature type="compositionally biased region" description="Low complexity" evidence="6">
    <location>
        <begin position="227"/>
        <end position="241"/>
    </location>
</feature>
<dbReference type="SUPFAM" id="SSF50998">
    <property type="entry name" value="Quinoprotein alcohol dehydrogenase-like"/>
    <property type="match status" value="1"/>
</dbReference>
<dbReference type="GO" id="GO:0019894">
    <property type="term" value="F:kinesin binding"/>
    <property type="evidence" value="ECO:0007669"/>
    <property type="project" value="TreeGrafter"/>
</dbReference>
<feature type="compositionally biased region" description="Polar residues" evidence="6">
    <location>
        <begin position="213"/>
        <end position="226"/>
    </location>
</feature>
<dbReference type="GO" id="GO:0008432">
    <property type="term" value="F:JUN kinase binding"/>
    <property type="evidence" value="ECO:0007669"/>
    <property type="project" value="TreeGrafter"/>
</dbReference>